<dbReference type="GO" id="GO:0046872">
    <property type="term" value="F:metal ion binding"/>
    <property type="evidence" value="ECO:0007669"/>
    <property type="project" value="UniProtKB-KW"/>
</dbReference>
<dbReference type="PANTHER" id="PTHR42738">
    <property type="entry name" value="HYDROXYMETHYLGLUTARYL-COA LYASE"/>
    <property type="match status" value="1"/>
</dbReference>
<dbReference type="InterPro" id="IPR000891">
    <property type="entry name" value="PYR_CT"/>
</dbReference>
<feature type="domain" description="Pyruvate carboxyltransferase" evidence="7">
    <location>
        <begin position="39"/>
        <end position="306"/>
    </location>
</feature>
<comment type="similarity">
    <text evidence="2">Belongs to the HMG-CoA lyase family.</text>
</comment>
<proteinExistence type="inferred from homology"/>
<dbReference type="Gene3D" id="3.20.20.70">
    <property type="entry name" value="Aldolase class I"/>
    <property type="match status" value="1"/>
</dbReference>
<keyword evidence="4" id="KW-0479">Metal-binding</keyword>
<dbReference type="GO" id="GO:0006552">
    <property type="term" value="P:L-leucine catabolic process"/>
    <property type="evidence" value="ECO:0007669"/>
    <property type="project" value="TreeGrafter"/>
</dbReference>
<comment type="caution">
    <text evidence="8">The sequence shown here is derived from an EMBL/GenBank/DDBJ whole genome shotgun (WGS) entry which is preliminary data.</text>
</comment>
<keyword evidence="5 8" id="KW-0456">Lyase</keyword>
<evidence type="ECO:0000256" key="6">
    <source>
        <dbReference type="ARBA" id="ARBA00049877"/>
    </source>
</evidence>
<reference evidence="8" key="1">
    <citation type="submission" date="2020-05" db="EMBL/GenBank/DDBJ databases">
        <title>Phylogenomic resolution of chytrid fungi.</title>
        <authorList>
            <person name="Stajich J.E."/>
            <person name="Amses K."/>
            <person name="Simmons R."/>
            <person name="Seto K."/>
            <person name="Myers J."/>
            <person name="Bonds A."/>
            <person name="Quandt C.A."/>
            <person name="Barry K."/>
            <person name="Liu P."/>
            <person name="Grigoriev I."/>
            <person name="Longcore J.E."/>
            <person name="James T.Y."/>
        </authorList>
    </citation>
    <scope>NUCLEOTIDE SEQUENCE</scope>
    <source>
        <strain evidence="8">JEL0318</strain>
    </source>
</reference>
<dbReference type="EMBL" id="JADGJD010001437">
    <property type="protein sequence ID" value="KAJ3042237.1"/>
    <property type="molecule type" value="Genomic_DNA"/>
</dbReference>
<dbReference type="EC" id="4.1.3.4" evidence="3"/>
<dbReference type="PROSITE" id="PS50991">
    <property type="entry name" value="PYR_CT"/>
    <property type="match status" value="1"/>
</dbReference>
<dbReference type="PROSITE" id="PS01062">
    <property type="entry name" value="HMG_COA_LYASE"/>
    <property type="match status" value="1"/>
</dbReference>
<dbReference type="GO" id="GO:0046951">
    <property type="term" value="P:ketone body biosynthetic process"/>
    <property type="evidence" value="ECO:0007669"/>
    <property type="project" value="TreeGrafter"/>
</dbReference>
<dbReference type="NCBIfam" id="NF004283">
    <property type="entry name" value="PRK05692.1"/>
    <property type="match status" value="1"/>
</dbReference>
<keyword evidence="9" id="KW-1185">Reference proteome</keyword>
<evidence type="ECO:0000256" key="3">
    <source>
        <dbReference type="ARBA" id="ARBA00012910"/>
    </source>
</evidence>
<dbReference type="Pfam" id="PF00682">
    <property type="entry name" value="HMGL-like"/>
    <property type="match status" value="1"/>
</dbReference>
<gene>
    <name evidence="8" type="primary">HMGCLL1</name>
    <name evidence="8" type="ORF">HK097_002088</name>
</gene>
<dbReference type="InterPro" id="IPR013785">
    <property type="entry name" value="Aldolase_TIM"/>
</dbReference>
<evidence type="ECO:0000313" key="9">
    <source>
        <dbReference type="Proteomes" id="UP001212841"/>
    </source>
</evidence>
<sequence>MSLHRLRTLSTTRWSQLTSTVPKRHLTLPTSYKYDPSFVRLVDVSPRDGLQNERTPIPTPTKITLINKLTALNIPVIESTSFVSPKWVPQLSDAAAVMQGISKKEGTSYPVLTPNLKGLERALELGVEEVAVFPAVTEGFSKRNLNAGVEETLGRFGDVIAKALENGVRVRGYVSVVLGCPYEGDVSPSSVARVAERLFKMGCYEISLGDTIGTGTPNKMRELLKAVCQVVPVENLAVHCHDTYGQALGNIYEAINFGVRVVDSSVAGLGGCPYAKGATGNVATEDVLYLVHGMGLRTGVDLNEAVKVGNWISGELGRKNASRVANALTAKL</sequence>
<name>A0AAD5S3R9_9FUNG</name>
<evidence type="ECO:0000256" key="4">
    <source>
        <dbReference type="ARBA" id="ARBA00022723"/>
    </source>
</evidence>
<dbReference type="GO" id="GO:0004419">
    <property type="term" value="F:hydroxymethylglutaryl-CoA lyase activity"/>
    <property type="evidence" value="ECO:0007669"/>
    <property type="project" value="UniProtKB-EC"/>
</dbReference>
<dbReference type="InterPro" id="IPR000138">
    <property type="entry name" value="HMG_CoA_lyase_AS"/>
</dbReference>
<dbReference type="PANTHER" id="PTHR42738:SF7">
    <property type="entry name" value="HYDROXYMETHYLGLUTARYL-COA LYASE"/>
    <property type="match status" value="1"/>
</dbReference>
<organism evidence="8 9">
    <name type="scientific">Rhizophlyctis rosea</name>
    <dbReference type="NCBI Taxonomy" id="64517"/>
    <lineage>
        <taxon>Eukaryota</taxon>
        <taxon>Fungi</taxon>
        <taxon>Fungi incertae sedis</taxon>
        <taxon>Chytridiomycota</taxon>
        <taxon>Chytridiomycota incertae sedis</taxon>
        <taxon>Chytridiomycetes</taxon>
        <taxon>Rhizophlyctidales</taxon>
        <taxon>Rhizophlyctidaceae</taxon>
        <taxon>Rhizophlyctis</taxon>
    </lineage>
</organism>
<dbReference type="FunFam" id="3.20.20.70:FF:000201">
    <property type="entry name" value="Hydroxymethylglutaryl-CoA lyase"/>
    <property type="match status" value="1"/>
</dbReference>
<evidence type="ECO:0000256" key="1">
    <source>
        <dbReference type="ARBA" id="ARBA00005143"/>
    </source>
</evidence>
<evidence type="ECO:0000256" key="2">
    <source>
        <dbReference type="ARBA" id="ARBA00009405"/>
    </source>
</evidence>
<dbReference type="AlphaFoldDB" id="A0AAD5S3R9"/>
<evidence type="ECO:0000259" key="7">
    <source>
        <dbReference type="PROSITE" id="PS50991"/>
    </source>
</evidence>
<dbReference type="Proteomes" id="UP001212841">
    <property type="component" value="Unassembled WGS sequence"/>
</dbReference>
<accession>A0AAD5S3R9</accession>
<dbReference type="CDD" id="cd07938">
    <property type="entry name" value="DRE_TIM_HMGL"/>
    <property type="match status" value="1"/>
</dbReference>
<dbReference type="InterPro" id="IPR043594">
    <property type="entry name" value="HMGL"/>
</dbReference>
<comment type="pathway">
    <text evidence="1">Metabolic intermediate metabolism; (S)-3-hydroxy-3-methylglutaryl-CoA degradation; acetoacetate from (S)-3-hydroxy-3-methylglutaryl-CoA: step 1/1.</text>
</comment>
<protein>
    <recommendedName>
        <fullName evidence="3">hydroxymethylglutaryl-CoA lyase</fullName>
        <ecNumber evidence="3">4.1.3.4</ecNumber>
    </recommendedName>
</protein>
<evidence type="ECO:0000256" key="5">
    <source>
        <dbReference type="ARBA" id="ARBA00023239"/>
    </source>
</evidence>
<evidence type="ECO:0000313" key="8">
    <source>
        <dbReference type="EMBL" id="KAJ3042237.1"/>
    </source>
</evidence>
<dbReference type="SUPFAM" id="SSF51569">
    <property type="entry name" value="Aldolase"/>
    <property type="match status" value="1"/>
</dbReference>
<comment type="catalytic activity">
    <reaction evidence="6">
        <text>(3S)-3-hydroxy-3-methylglutaryl-CoA = acetoacetate + acetyl-CoA</text>
        <dbReference type="Rhea" id="RHEA:24404"/>
        <dbReference type="ChEBI" id="CHEBI:13705"/>
        <dbReference type="ChEBI" id="CHEBI:43074"/>
        <dbReference type="ChEBI" id="CHEBI:57288"/>
        <dbReference type="EC" id="4.1.3.4"/>
    </reaction>
</comment>